<feature type="chain" id="PRO_5045379102" evidence="2">
    <location>
        <begin position="20"/>
        <end position="91"/>
    </location>
</feature>
<dbReference type="Proteomes" id="UP001597102">
    <property type="component" value="Unassembled WGS sequence"/>
</dbReference>
<evidence type="ECO:0000256" key="1">
    <source>
        <dbReference type="SAM" id="MobiDB-lite"/>
    </source>
</evidence>
<feature type="signal peptide" evidence="2">
    <location>
        <begin position="1"/>
        <end position="19"/>
    </location>
</feature>
<gene>
    <name evidence="3" type="ORF">ACFQ2F_13720</name>
</gene>
<comment type="caution">
    <text evidence="3">The sequence shown here is derived from an EMBL/GenBank/DDBJ whole genome shotgun (WGS) entry which is preliminary data.</text>
</comment>
<evidence type="ECO:0000313" key="3">
    <source>
        <dbReference type="EMBL" id="MFD0988158.1"/>
    </source>
</evidence>
<feature type="compositionally biased region" description="Acidic residues" evidence="1">
    <location>
        <begin position="63"/>
        <end position="91"/>
    </location>
</feature>
<feature type="region of interest" description="Disordered" evidence="1">
    <location>
        <begin position="50"/>
        <end position="91"/>
    </location>
</feature>
<dbReference type="EMBL" id="JBHTJO010000002">
    <property type="protein sequence ID" value="MFD0988158.1"/>
    <property type="molecule type" value="Genomic_DNA"/>
</dbReference>
<organism evidence="3 4">
    <name type="scientific">Methyloligella solikamskensis</name>
    <dbReference type="NCBI Taxonomy" id="1177756"/>
    <lineage>
        <taxon>Bacteria</taxon>
        <taxon>Pseudomonadati</taxon>
        <taxon>Pseudomonadota</taxon>
        <taxon>Alphaproteobacteria</taxon>
        <taxon>Hyphomicrobiales</taxon>
        <taxon>Hyphomicrobiaceae</taxon>
        <taxon>Methyloligella</taxon>
    </lineage>
</organism>
<sequence length="91" mass="9862">MLSRTFAFTLAAAFAVAFAAPVTVSAAPLGTHLKQSDNARIILVMDDEEMMMEGDDGTVGNDEMMEDEMMDDEPGDDMMGDEAMESEDEAM</sequence>
<name>A0ABW3JF13_9HYPH</name>
<keyword evidence="2" id="KW-0732">Signal</keyword>
<keyword evidence="4" id="KW-1185">Reference proteome</keyword>
<evidence type="ECO:0000256" key="2">
    <source>
        <dbReference type="SAM" id="SignalP"/>
    </source>
</evidence>
<protein>
    <submittedName>
        <fullName evidence="3">Uncharacterized protein</fullName>
    </submittedName>
</protein>
<accession>A0ABW3JF13</accession>
<proteinExistence type="predicted"/>
<evidence type="ECO:0000313" key="4">
    <source>
        <dbReference type="Proteomes" id="UP001597102"/>
    </source>
</evidence>
<reference evidence="4" key="1">
    <citation type="journal article" date="2019" name="Int. J. Syst. Evol. Microbiol.">
        <title>The Global Catalogue of Microorganisms (GCM) 10K type strain sequencing project: providing services to taxonomists for standard genome sequencing and annotation.</title>
        <authorList>
            <consortium name="The Broad Institute Genomics Platform"/>
            <consortium name="The Broad Institute Genome Sequencing Center for Infectious Disease"/>
            <person name="Wu L."/>
            <person name="Ma J."/>
        </authorList>
    </citation>
    <scope>NUCLEOTIDE SEQUENCE [LARGE SCALE GENOMIC DNA]</scope>
    <source>
        <strain evidence="4">CCUG 61697</strain>
    </source>
</reference>
<dbReference type="RefSeq" id="WP_379091013.1">
    <property type="nucleotide sequence ID" value="NZ_JBHTJO010000002.1"/>
</dbReference>